<dbReference type="Proteomes" id="UP000295724">
    <property type="component" value="Unassembled WGS sequence"/>
</dbReference>
<proteinExistence type="predicted"/>
<dbReference type="OrthoDB" id="5959530at2"/>
<name>A0A4R6Y0Y5_9GAMM</name>
<comment type="caution">
    <text evidence="1">The sequence shown here is derived from an EMBL/GenBank/DDBJ whole genome shotgun (WGS) entry which is preliminary data.</text>
</comment>
<keyword evidence="2" id="KW-1185">Reference proteome</keyword>
<sequence length="109" mass="12451">MLELTLLLAFGLLGYYWSNQVSALDASRSAGKQLTQQKGWAFLDDSLMQKSIKLKTRMGKIALIRKFEFEFSDLDASRYTGIITHHGGTVTEIKFFHDNEIETIALTRY</sequence>
<dbReference type="RefSeq" id="WP_099019228.1">
    <property type="nucleotide sequence ID" value="NZ_NIHB01000002.1"/>
</dbReference>
<reference evidence="1 2" key="1">
    <citation type="submission" date="2019-03" db="EMBL/GenBank/DDBJ databases">
        <title>Genomic Encyclopedia of Type Strains, Phase IV (KMG-IV): sequencing the most valuable type-strain genomes for metagenomic binning, comparative biology and taxonomic classification.</title>
        <authorList>
            <person name="Goeker M."/>
        </authorList>
    </citation>
    <scope>NUCLEOTIDE SEQUENCE [LARGE SCALE GENOMIC DNA]</scope>
    <source>
        <strain evidence="1 2">DSM 25488</strain>
    </source>
</reference>
<dbReference type="InterPro" id="IPR021732">
    <property type="entry name" value="DUF3301"/>
</dbReference>
<organism evidence="1 2">
    <name type="scientific">Marinicella litoralis</name>
    <dbReference type="NCBI Taxonomy" id="644220"/>
    <lineage>
        <taxon>Bacteria</taxon>
        <taxon>Pseudomonadati</taxon>
        <taxon>Pseudomonadota</taxon>
        <taxon>Gammaproteobacteria</taxon>
        <taxon>Lysobacterales</taxon>
        <taxon>Marinicellaceae</taxon>
        <taxon>Marinicella</taxon>
    </lineage>
</organism>
<evidence type="ECO:0000313" key="1">
    <source>
        <dbReference type="EMBL" id="TDR22598.1"/>
    </source>
</evidence>
<dbReference type="EMBL" id="SNZB01000002">
    <property type="protein sequence ID" value="TDR22598.1"/>
    <property type="molecule type" value="Genomic_DNA"/>
</dbReference>
<gene>
    <name evidence="1" type="ORF">C8D91_1090</name>
</gene>
<accession>A0A4R6Y0Y5</accession>
<dbReference type="Pfam" id="PF11743">
    <property type="entry name" value="DUF3301"/>
    <property type="match status" value="1"/>
</dbReference>
<evidence type="ECO:0000313" key="2">
    <source>
        <dbReference type="Proteomes" id="UP000295724"/>
    </source>
</evidence>
<protein>
    <submittedName>
        <fullName evidence="1">Uncharacterized protein DUF3301</fullName>
    </submittedName>
</protein>
<dbReference type="AlphaFoldDB" id="A0A4R6Y0Y5"/>